<dbReference type="CDD" id="cd06225">
    <property type="entry name" value="HAMP"/>
    <property type="match status" value="1"/>
</dbReference>
<sequence length="479" mass="55345">MIKIRSKLLIYFGVILLLLLLLFWIREHSNQQVKKLYDENMEYFFLLNEITKETNQTYQSLQIYVHEPLEENLDLYDVEKNKFNDLQQQFIAIEKEGIPKKNLVNMMDNFREQTEKTVKGMENQDIQQYSSSFKEVEKTSSYIHEKALDLIDVKLTEYQEVSYLLDKKIVHTKNIGTTILFSIILLSILFALWFSNGITRTIGRLTREAEEISAGRYDGADIVVSQKDELWFLTKTFNEMKKNILESVSQMEEKAKLAQLLKEMELKSLQNQINPHFLFNTLNTISKTAYIEGAERTCELISSVSTLLRYNIGSLDRQTILKDEVVIVREYFFIQKTRFGQRVEFKEEIDPACLSIPIPCLTLQPIIENAFIHGIESMAKGAIITVSIYEKNQKIWIEVTDNGVGMAQETIDQLMDLREDREKSTTNKGSGHSTGIGMSNVIKRIKLFDKNSQVKIRSTLGEGTSVNISLNKDRKGAYS</sequence>
<dbReference type="Proteomes" id="UP001465426">
    <property type="component" value="Unassembled WGS sequence"/>
</dbReference>
<dbReference type="SMART" id="SM00304">
    <property type="entry name" value="HAMP"/>
    <property type="match status" value="1"/>
</dbReference>
<keyword evidence="12" id="KW-1133">Transmembrane helix</keyword>
<dbReference type="PROSITE" id="PS50885">
    <property type="entry name" value="HAMP"/>
    <property type="match status" value="1"/>
</dbReference>
<name>A0ABV1F238_9BACI</name>
<dbReference type="SMART" id="SM00387">
    <property type="entry name" value="HATPase_c"/>
    <property type="match status" value="1"/>
</dbReference>
<dbReference type="InterPro" id="IPR010559">
    <property type="entry name" value="Sig_transdc_His_kin_internal"/>
</dbReference>
<dbReference type="Pfam" id="PF06580">
    <property type="entry name" value="His_kinase"/>
    <property type="match status" value="1"/>
</dbReference>
<dbReference type="RefSeq" id="WP_235252129.1">
    <property type="nucleotide sequence ID" value="NZ_JBBMFN010000052.1"/>
</dbReference>
<keyword evidence="9" id="KW-0067">ATP-binding</keyword>
<feature type="domain" description="HAMP" evidence="14">
    <location>
        <begin position="196"/>
        <end position="249"/>
    </location>
</feature>
<dbReference type="InterPro" id="IPR003660">
    <property type="entry name" value="HAMP_dom"/>
</dbReference>
<keyword evidence="16" id="KW-1185">Reference proteome</keyword>
<keyword evidence="6 15" id="KW-0808">Transferase</keyword>
<dbReference type="EMBL" id="JBBMFN010000052">
    <property type="protein sequence ID" value="MEQ2467448.1"/>
    <property type="molecule type" value="Genomic_DNA"/>
</dbReference>
<dbReference type="SUPFAM" id="SSF55874">
    <property type="entry name" value="ATPase domain of HSP90 chaperone/DNA topoisomerase II/histidine kinase"/>
    <property type="match status" value="1"/>
</dbReference>
<protein>
    <recommendedName>
        <fullName evidence="3">histidine kinase</fullName>
        <ecNumber evidence="3">2.7.13.3</ecNumber>
    </recommendedName>
</protein>
<evidence type="ECO:0000256" key="11">
    <source>
        <dbReference type="ARBA" id="ARBA00023136"/>
    </source>
</evidence>
<evidence type="ECO:0000256" key="5">
    <source>
        <dbReference type="ARBA" id="ARBA00022553"/>
    </source>
</evidence>
<dbReference type="InterPro" id="IPR005467">
    <property type="entry name" value="His_kinase_dom"/>
</dbReference>
<accession>A0ABV1F238</accession>
<evidence type="ECO:0000256" key="6">
    <source>
        <dbReference type="ARBA" id="ARBA00022679"/>
    </source>
</evidence>
<evidence type="ECO:0000256" key="1">
    <source>
        <dbReference type="ARBA" id="ARBA00000085"/>
    </source>
</evidence>
<dbReference type="Pfam" id="PF02518">
    <property type="entry name" value="HATPase_c"/>
    <property type="match status" value="1"/>
</dbReference>
<evidence type="ECO:0000313" key="16">
    <source>
        <dbReference type="Proteomes" id="UP001465426"/>
    </source>
</evidence>
<dbReference type="InterPro" id="IPR003594">
    <property type="entry name" value="HATPase_dom"/>
</dbReference>
<feature type="transmembrane region" description="Helical" evidence="12">
    <location>
        <begin position="6"/>
        <end position="25"/>
    </location>
</feature>
<keyword evidence="10" id="KW-0902">Two-component regulatory system</keyword>
<evidence type="ECO:0000256" key="2">
    <source>
        <dbReference type="ARBA" id="ARBA00004651"/>
    </source>
</evidence>
<evidence type="ECO:0000256" key="3">
    <source>
        <dbReference type="ARBA" id="ARBA00012438"/>
    </source>
</evidence>
<evidence type="ECO:0000256" key="7">
    <source>
        <dbReference type="ARBA" id="ARBA00022741"/>
    </source>
</evidence>
<evidence type="ECO:0000256" key="9">
    <source>
        <dbReference type="ARBA" id="ARBA00022840"/>
    </source>
</evidence>
<keyword evidence="7" id="KW-0547">Nucleotide-binding</keyword>
<dbReference type="PROSITE" id="PS50109">
    <property type="entry name" value="HIS_KIN"/>
    <property type="match status" value="1"/>
</dbReference>
<evidence type="ECO:0000256" key="4">
    <source>
        <dbReference type="ARBA" id="ARBA00022475"/>
    </source>
</evidence>
<dbReference type="EC" id="2.7.13.3" evidence="3"/>
<feature type="domain" description="Histidine kinase" evidence="13">
    <location>
        <begin position="363"/>
        <end position="474"/>
    </location>
</feature>
<keyword evidence="12" id="KW-0812">Transmembrane</keyword>
<reference evidence="15 16" key="1">
    <citation type="submission" date="2024-03" db="EMBL/GenBank/DDBJ databases">
        <title>Human intestinal bacterial collection.</title>
        <authorList>
            <person name="Pauvert C."/>
            <person name="Hitch T.C.A."/>
            <person name="Clavel T."/>
        </authorList>
    </citation>
    <scope>NUCLEOTIDE SEQUENCE [LARGE SCALE GENOMIC DNA]</scope>
    <source>
        <strain evidence="15 16">CLA-SR-H024</strain>
    </source>
</reference>
<keyword evidence="11 12" id="KW-0472">Membrane</keyword>
<evidence type="ECO:0000256" key="12">
    <source>
        <dbReference type="SAM" id="Phobius"/>
    </source>
</evidence>
<dbReference type="InterPro" id="IPR050640">
    <property type="entry name" value="Bact_2-comp_sensor_kinase"/>
</dbReference>
<evidence type="ECO:0000313" key="15">
    <source>
        <dbReference type="EMBL" id="MEQ2467448.1"/>
    </source>
</evidence>
<comment type="caution">
    <text evidence="15">The sequence shown here is derived from an EMBL/GenBank/DDBJ whole genome shotgun (WGS) entry which is preliminary data.</text>
</comment>
<keyword evidence="5" id="KW-0597">Phosphoprotein</keyword>
<evidence type="ECO:0000256" key="8">
    <source>
        <dbReference type="ARBA" id="ARBA00022777"/>
    </source>
</evidence>
<comment type="subcellular location">
    <subcellularLocation>
        <location evidence="2">Cell membrane</location>
        <topology evidence="2">Multi-pass membrane protein</topology>
    </subcellularLocation>
</comment>
<comment type="catalytic activity">
    <reaction evidence="1">
        <text>ATP + protein L-histidine = ADP + protein N-phospho-L-histidine.</text>
        <dbReference type="EC" id="2.7.13.3"/>
    </reaction>
</comment>
<dbReference type="Gene3D" id="3.30.565.10">
    <property type="entry name" value="Histidine kinase-like ATPase, C-terminal domain"/>
    <property type="match status" value="1"/>
</dbReference>
<dbReference type="PANTHER" id="PTHR34220">
    <property type="entry name" value="SENSOR HISTIDINE KINASE YPDA"/>
    <property type="match status" value="1"/>
</dbReference>
<evidence type="ECO:0000259" key="14">
    <source>
        <dbReference type="PROSITE" id="PS50885"/>
    </source>
</evidence>
<feature type="transmembrane region" description="Helical" evidence="12">
    <location>
        <begin position="175"/>
        <end position="194"/>
    </location>
</feature>
<dbReference type="PANTHER" id="PTHR34220:SF7">
    <property type="entry name" value="SENSOR HISTIDINE KINASE YPDA"/>
    <property type="match status" value="1"/>
</dbReference>
<evidence type="ECO:0000259" key="13">
    <source>
        <dbReference type="PROSITE" id="PS50109"/>
    </source>
</evidence>
<organism evidence="15 16">
    <name type="scientific">Niallia hominis</name>
    <dbReference type="NCBI Taxonomy" id="3133173"/>
    <lineage>
        <taxon>Bacteria</taxon>
        <taxon>Bacillati</taxon>
        <taxon>Bacillota</taxon>
        <taxon>Bacilli</taxon>
        <taxon>Bacillales</taxon>
        <taxon>Bacillaceae</taxon>
        <taxon>Niallia</taxon>
    </lineage>
</organism>
<gene>
    <name evidence="15" type="ORF">WMO63_17475</name>
</gene>
<dbReference type="GO" id="GO:0004673">
    <property type="term" value="F:protein histidine kinase activity"/>
    <property type="evidence" value="ECO:0007669"/>
    <property type="project" value="UniProtKB-EC"/>
</dbReference>
<evidence type="ECO:0000256" key="10">
    <source>
        <dbReference type="ARBA" id="ARBA00023012"/>
    </source>
</evidence>
<dbReference type="SUPFAM" id="SSF158472">
    <property type="entry name" value="HAMP domain-like"/>
    <property type="match status" value="1"/>
</dbReference>
<proteinExistence type="predicted"/>
<dbReference type="InterPro" id="IPR036890">
    <property type="entry name" value="HATPase_C_sf"/>
</dbReference>
<dbReference type="Gene3D" id="6.10.340.10">
    <property type="match status" value="1"/>
</dbReference>
<keyword evidence="8 15" id="KW-0418">Kinase</keyword>
<keyword evidence="4" id="KW-1003">Cell membrane</keyword>